<dbReference type="Pfam" id="PF00118">
    <property type="entry name" value="Cpn60_TCP1"/>
    <property type="match status" value="1"/>
</dbReference>
<gene>
    <name evidence="1" type="ORF">GRX01_05155</name>
</gene>
<dbReference type="Gene3D" id="1.10.560.10">
    <property type="entry name" value="GroEL-like equatorial domain"/>
    <property type="match status" value="1"/>
</dbReference>
<dbReference type="InterPro" id="IPR002423">
    <property type="entry name" value="Cpn60/GroEL/TCP-1"/>
</dbReference>
<sequence>MTRKSGIVTDSFEGDEEVPAELDAVIERIEGDETLSPQDLTTIEDSIGGSITEHVAATEAAISIARRRPGFMQERYPDMVESILRSRKARTVAYTYLRSIIKLRDIEVTVSDIHSGTETAIDQLMELLDDIAEETDGTDEHVPGRGATSTELAMRLREFADSVSDRELLVVEAVADVVEAVPRWYASETGLDQIDALVDLRAQHEFGEIDHGVTENGRVDQVDDESGWTESELLFRDLYDGLAAGLLVLQFERDSAPLLRSAAVINERI</sequence>
<dbReference type="GO" id="GO:0005524">
    <property type="term" value="F:ATP binding"/>
    <property type="evidence" value="ECO:0007669"/>
    <property type="project" value="InterPro"/>
</dbReference>
<evidence type="ECO:0000313" key="2">
    <source>
        <dbReference type="Proteomes" id="UP000437065"/>
    </source>
</evidence>
<dbReference type="OrthoDB" id="386943at2157"/>
<accession>A0A6B0SXP7</accession>
<protein>
    <submittedName>
        <fullName evidence="1">Uncharacterized protein</fullName>
    </submittedName>
</protein>
<dbReference type="EMBL" id="WUUS01000003">
    <property type="protein sequence ID" value="MXR40730.1"/>
    <property type="molecule type" value="Genomic_DNA"/>
</dbReference>
<evidence type="ECO:0000313" key="1">
    <source>
        <dbReference type="EMBL" id="MXR40730.1"/>
    </source>
</evidence>
<reference evidence="1 2" key="1">
    <citation type="submission" date="2019-12" db="EMBL/GenBank/DDBJ databases">
        <title>Isolation and characterization of three novel carbon monoxide-oxidizing members of Halobacteria from salione crusts and soils.</title>
        <authorList>
            <person name="Myers M.R."/>
            <person name="King G.M."/>
        </authorList>
    </citation>
    <scope>NUCLEOTIDE SEQUENCE [LARGE SCALE GENOMIC DNA]</scope>
    <source>
        <strain evidence="1 2">WSA2</strain>
    </source>
</reference>
<dbReference type="AlphaFoldDB" id="A0A6B0SXP7"/>
<keyword evidence="2" id="KW-1185">Reference proteome</keyword>
<dbReference type="SUPFAM" id="SSF48592">
    <property type="entry name" value="GroEL equatorial domain-like"/>
    <property type="match status" value="1"/>
</dbReference>
<dbReference type="Proteomes" id="UP000437065">
    <property type="component" value="Unassembled WGS sequence"/>
</dbReference>
<name>A0A6B0SXP7_9EURY</name>
<dbReference type="InterPro" id="IPR027413">
    <property type="entry name" value="GROEL-like_equatorial_sf"/>
</dbReference>
<comment type="caution">
    <text evidence="1">The sequence shown here is derived from an EMBL/GenBank/DDBJ whole genome shotgun (WGS) entry which is preliminary data.</text>
</comment>
<proteinExistence type="predicted"/>
<organism evidence="1 2">
    <name type="scientific">Halobaculum saliterrae</name>
    <dbReference type="NCBI Taxonomy" id="2073113"/>
    <lineage>
        <taxon>Archaea</taxon>
        <taxon>Methanobacteriati</taxon>
        <taxon>Methanobacteriota</taxon>
        <taxon>Stenosarchaea group</taxon>
        <taxon>Halobacteria</taxon>
        <taxon>Halobacteriales</taxon>
        <taxon>Haloferacaceae</taxon>
        <taxon>Halobaculum</taxon>
    </lineage>
</organism>
<dbReference type="RefSeq" id="WP_159664151.1">
    <property type="nucleotide sequence ID" value="NZ_WUUS01000003.1"/>
</dbReference>